<name>A0ABD1UX22_9LAMI</name>
<keyword evidence="2" id="KW-1185">Reference proteome</keyword>
<gene>
    <name evidence="1" type="ORF">Fot_22200</name>
</gene>
<protein>
    <submittedName>
        <fullName evidence="1">Uncharacterized protein</fullName>
    </submittedName>
</protein>
<reference evidence="2" key="1">
    <citation type="submission" date="2024-07" db="EMBL/GenBank/DDBJ databases">
        <title>Two chromosome-level genome assemblies of Korean endemic species Abeliophyllum distichum and Forsythia ovata (Oleaceae).</title>
        <authorList>
            <person name="Jang H."/>
        </authorList>
    </citation>
    <scope>NUCLEOTIDE SEQUENCE [LARGE SCALE GENOMIC DNA]</scope>
</reference>
<comment type="caution">
    <text evidence="1">The sequence shown here is derived from an EMBL/GenBank/DDBJ whole genome shotgun (WGS) entry which is preliminary data.</text>
</comment>
<dbReference type="Proteomes" id="UP001604277">
    <property type="component" value="Unassembled WGS sequence"/>
</dbReference>
<evidence type="ECO:0000313" key="1">
    <source>
        <dbReference type="EMBL" id="KAL2529599.1"/>
    </source>
</evidence>
<proteinExistence type="predicted"/>
<dbReference type="EMBL" id="JBFOLJ010000006">
    <property type="protein sequence ID" value="KAL2529599.1"/>
    <property type="molecule type" value="Genomic_DNA"/>
</dbReference>
<evidence type="ECO:0000313" key="2">
    <source>
        <dbReference type="Proteomes" id="UP001604277"/>
    </source>
</evidence>
<accession>A0ABD1UX22</accession>
<organism evidence="1 2">
    <name type="scientific">Forsythia ovata</name>
    <dbReference type="NCBI Taxonomy" id="205694"/>
    <lineage>
        <taxon>Eukaryota</taxon>
        <taxon>Viridiplantae</taxon>
        <taxon>Streptophyta</taxon>
        <taxon>Embryophyta</taxon>
        <taxon>Tracheophyta</taxon>
        <taxon>Spermatophyta</taxon>
        <taxon>Magnoliopsida</taxon>
        <taxon>eudicotyledons</taxon>
        <taxon>Gunneridae</taxon>
        <taxon>Pentapetalae</taxon>
        <taxon>asterids</taxon>
        <taxon>lamiids</taxon>
        <taxon>Lamiales</taxon>
        <taxon>Oleaceae</taxon>
        <taxon>Forsythieae</taxon>
        <taxon>Forsythia</taxon>
    </lineage>
</organism>
<sequence>MKQPEFKVRRSLTQMSPMQRFLDMEKHMLKSVTKQEIANYWKQRRAVEEDHLSAAIKAAARIRAQNLSEHDYRQFEYSLKENDEIEKEKNSKGKDDNEEIWVGTKDWWMKSEYSYLNQPTSKLVDNPRRRYSTYIPKAHMKSVIPNDNI</sequence>
<dbReference type="PANTHER" id="PTHR33872">
    <property type="entry name" value="DNA POLYMERASE EPSILON CATALYTIC SUBUNIT A"/>
    <property type="match status" value="1"/>
</dbReference>
<dbReference type="PANTHER" id="PTHR33872:SF7">
    <property type="entry name" value="OSJNBA0084K11.10-LIKE PROTEIN"/>
    <property type="match status" value="1"/>
</dbReference>
<dbReference type="AlphaFoldDB" id="A0ABD1UX22"/>